<evidence type="ECO:0000313" key="2">
    <source>
        <dbReference type="Proteomes" id="UP000030588"/>
    </source>
</evidence>
<protein>
    <submittedName>
        <fullName evidence="1">Uncharacterized protein</fullName>
    </submittedName>
</protein>
<dbReference type="AlphaFoldDB" id="A0A0A6VFW4"/>
<organism evidence="1 2">
    <name type="scientific">Heyndrickxia ginsengihumi</name>
    <dbReference type="NCBI Taxonomy" id="363870"/>
    <lineage>
        <taxon>Bacteria</taxon>
        <taxon>Bacillati</taxon>
        <taxon>Bacillota</taxon>
        <taxon>Bacilli</taxon>
        <taxon>Bacillales</taxon>
        <taxon>Bacillaceae</taxon>
        <taxon>Heyndrickxia</taxon>
    </lineage>
</organism>
<dbReference type="Proteomes" id="UP000030588">
    <property type="component" value="Unassembled WGS sequence"/>
</dbReference>
<reference evidence="1 2" key="1">
    <citation type="submission" date="2014-10" db="EMBL/GenBank/DDBJ databases">
        <title>Draft genome of phytase producing Bacillus ginsengihumi strain M2.11.</title>
        <authorList>
            <person name="Toymentseva A."/>
            <person name="Boulygina E.A."/>
            <person name="Kazakov S.V."/>
            <person name="Kayumov I."/>
            <person name="Suleimanova A.D."/>
            <person name="Mardanova A.M."/>
            <person name="Maria S.N."/>
            <person name="Sergey M.Y."/>
            <person name="Sharipova M.R."/>
        </authorList>
    </citation>
    <scope>NUCLEOTIDE SEQUENCE [LARGE SCALE GENOMIC DNA]</scope>
    <source>
        <strain evidence="1 2">M2.11</strain>
    </source>
</reference>
<sequence>MINVWFTVRGWDKSILTKENPNIAHQPRSGNILRFPREASVPPRAHAALRGITDAYPSAGVYLYLQS</sequence>
<gene>
    <name evidence="1" type="ORF">NG54_03050</name>
</gene>
<proteinExistence type="predicted"/>
<accession>A0A0A6VFW4</accession>
<comment type="caution">
    <text evidence="1">The sequence shown here is derived from an EMBL/GenBank/DDBJ whole genome shotgun (WGS) entry which is preliminary data.</text>
</comment>
<name>A0A0A6VFW4_9BACI</name>
<evidence type="ECO:0000313" key="1">
    <source>
        <dbReference type="EMBL" id="KHD86471.1"/>
    </source>
</evidence>
<dbReference type="EMBL" id="JRUN01000005">
    <property type="protein sequence ID" value="KHD86471.1"/>
    <property type="molecule type" value="Genomic_DNA"/>
</dbReference>